<proteinExistence type="predicted"/>
<dbReference type="EMBL" id="JABSTU010000006">
    <property type="protein sequence ID" value="KAH8028515.1"/>
    <property type="molecule type" value="Genomic_DNA"/>
</dbReference>
<dbReference type="AlphaFoldDB" id="A0A9J6E1V0"/>
<comment type="caution">
    <text evidence="3">The sequence shown here is derived from an EMBL/GenBank/DDBJ whole genome shotgun (WGS) entry which is preliminary data.</text>
</comment>
<evidence type="ECO:0000259" key="2">
    <source>
        <dbReference type="Pfam" id="PF17787"/>
    </source>
</evidence>
<dbReference type="Proteomes" id="UP000821866">
    <property type="component" value="Chromosome 4"/>
</dbReference>
<dbReference type="VEuPathDB" id="VectorBase:LOC119167699"/>
<accession>A0A9J6E1V0</accession>
<evidence type="ECO:0000256" key="1">
    <source>
        <dbReference type="SAM" id="MobiDB-lite"/>
    </source>
</evidence>
<feature type="region of interest" description="Disordered" evidence="1">
    <location>
        <begin position="421"/>
        <end position="441"/>
    </location>
</feature>
<gene>
    <name evidence="3" type="ORF">HPB51_017641</name>
</gene>
<organism evidence="3 4">
    <name type="scientific">Rhipicephalus microplus</name>
    <name type="common">Cattle tick</name>
    <name type="synonym">Boophilus microplus</name>
    <dbReference type="NCBI Taxonomy" id="6941"/>
    <lineage>
        <taxon>Eukaryota</taxon>
        <taxon>Metazoa</taxon>
        <taxon>Ecdysozoa</taxon>
        <taxon>Arthropoda</taxon>
        <taxon>Chelicerata</taxon>
        <taxon>Arachnida</taxon>
        <taxon>Acari</taxon>
        <taxon>Parasitiformes</taxon>
        <taxon>Ixodida</taxon>
        <taxon>Ixodoidea</taxon>
        <taxon>Ixodidae</taxon>
        <taxon>Rhipicephalinae</taxon>
        <taxon>Rhipicephalus</taxon>
        <taxon>Boophilus</taxon>
    </lineage>
</organism>
<evidence type="ECO:0000313" key="3">
    <source>
        <dbReference type="EMBL" id="KAH8028515.1"/>
    </source>
</evidence>
<keyword evidence="4" id="KW-1185">Reference proteome</keyword>
<dbReference type="Gene3D" id="2.30.29.240">
    <property type="match status" value="1"/>
</dbReference>
<reference evidence="3" key="1">
    <citation type="journal article" date="2020" name="Cell">
        <title>Large-Scale Comparative Analyses of Tick Genomes Elucidate Their Genetic Diversity and Vector Capacities.</title>
        <authorList>
            <consortium name="Tick Genome and Microbiome Consortium (TIGMIC)"/>
            <person name="Jia N."/>
            <person name="Wang J."/>
            <person name="Shi W."/>
            <person name="Du L."/>
            <person name="Sun Y."/>
            <person name="Zhan W."/>
            <person name="Jiang J.F."/>
            <person name="Wang Q."/>
            <person name="Zhang B."/>
            <person name="Ji P."/>
            <person name="Bell-Sakyi L."/>
            <person name="Cui X.M."/>
            <person name="Yuan T.T."/>
            <person name="Jiang B.G."/>
            <person name="Yang W.F."/>
            <person name="Lam T.T."/>
            <person name="Chang Q.C."/>
            <person name="Ding S.J."/>
            <person name="Wang X.J."/>
            <person name="Zhu J.G."/>
            <person name="Ruan X.D."/>
            <person name="Zhao L."/>
            <person name="Wei J.T."/>
            <person name="Ye R.Z."/>
            <person name="Que T.C."/>
            <person name="Du C.H."/>
            <person name="Zhou Y.H."/>
            <person name="Cheng J.X."/>
            <person name="Dai P.F."/>
            <person name="Guo W.B."/>
            <person name="Han X.H."/>
            <person name="Huang E.J."/>
            <person name="Li L.F."/>
            <person name="Wei W."/>
            <person name="Gao Y.C."/>
            <person name="Liu J.Z."/>
            <person name="Shao H.Z."/>
            <person name="Wang X."/>
            <person name="Wang C.C."/>
            <person name="Yang T.C."/>
            <person name="Huo Q.B."/>
            <person name="Li W."/>
            <person name="Chen H.Y."/>
            <person name="Chen S.E."/>
            <person name="Zhou L.G."/>
            <person name="Ni X.B."/>
            <person name="Tian J.H."/>
            <person name="Sheng Y."/>
            <person name="Liu T."/>
            <person name="Pan Y.S."/>
            <person name="Xia L.Y."/>
            <person name="Li J."/>
            <person name="Zhao F."/>
            <person name="Cao W.C."/>
        </authorList>
    </citation>
    <scope>NUCLEOTIDE SEQUENCE</scope>
    <source>
        <strain evidence="3">Rmic-2018</strain>
    </source>
</reference>
<dbReference type="SUPFAM" id="SSF50729">
    <property type="entry name" value="PH domain-like"/>
    <property type="match status" value="1"/>
</dbReference>
<reference evidence="3" key="2">
    <citation type="submission" date="2021-09" db="EMBL/GenBank/DDBJ databases">
        <authorList>
            <person name="Jia N."/>
            <person name="Wang J."/>
            <person name="Shi W."/>
            <person name="Du L."/>
            <person name="Sun Y."/>
            <person name="Zhan W."/>
            <person name="Jiang J."/>
            <person name="Wang Q."/>
            <person name="Zhang B."/>
            <person name="Ji P."/>
            <person name="Sakyi L.B."/>
            <person name="Cui X."/>
            <person name="Yuan T."/>
            <person name="Jiang B."/>
            <person name="Yang W."/>
            <person name="Lam T.T.-Y."/>
            <person name="Chang Q."/>
            <person name="Ding S."/>
            <person name="Wang X."/>
            <person name="Zhu J."/>
            <person name="Ruan X."/>
            <person name="Zhao L."/>
            <person name="Wei J."/>
            <person name="Que T."/>
            <person name="Du C."/>
            <person name="Cheng J."/>
            <person name="Dai P."/>
            <person name="Han X."/>
            <person name="Huang E."/>
            <person name="Gao Y."/>
            <person name="Liu J."/>
            <person name="Shao H."/>
            <person name="Ye R."/>
            <person name="Li L."/>
            <person name="Wei W."/>
            <person name="Wang X."/>
            <person name="Wang C."/>
            <person name="Huo Q."/>
            <person name="Li W."/>
            <person name="Guo W."/>
            <person name="Chen H."/>
            <person name="Chen S."/>
            <person name="Zhou L."/>
            <person name="Zhou L."/>
            <person name="Ni X."/>
            <person name="Tian J."/>
            <person name="Zhou Y."/>
            <person name="Sheng Y."/>
            <person name="Liu T."/>
            <person name="Pan Y."/>
            <person name="Xia L."/>
            <person name="Li J."/>
            <person name="Zhao F."/>
            <person name="Cao W."/>
        </authorList>
    </citation>
    <scope>NUCLEOTIDE SEQUENCE</scope>
    <source>
        <strain evidence="3">Rmic-2018</strain>
        <tissue evidence="3">Larvae</tissue>
    </source>
</reference>
<dbReference type="InterPro" id="IPR037862">
    <property type="entry name" value="PLC-beta_PH"/>
</dbReference>
<name>A0A9J6E1V0_RHIMP</name>
<evidence type="ECO:0000313" key="4">
    <source>
        <dbReference type="Proteomes" id="UP000821866"/>
    </source>
</evidence>
<dbReference type="Pfam" id="PF17787">
    <property type="entry name" value="PH_14"/>
    <property type="match status" value="1"/>
</dbReference>
<sequence>MDALRELIRSGIKEELSKLQAPHTTATLSVVNVVRNELRQIIPNGDRRVLVHAPEPTHSTPTSAKIAVAQALPITQLTCFFLTVWAPFYKPTPGKLKQVTCGGIPGNGPAPTASRPGESFVGFFLEWDAATLRKRGRCSPIRNHRGCTTACNHTTGPPTLTSTWTAPSQPTSSLPPAIKEQRPSAALRGLGSCATSQRTYRFALAMVLHLLLPALVNPSLDFSWNGTLPPCESEAGARQYAIIAAAPLLATTLPDPPTLTSTWTAPSQPTSSLPPAIKEQRPSAALRGLDSCATSQRTYRFALVMQDGQVLELSQVNDIRAGGIPKDVRLLAELSSKNRYGLDEVSLTICSGTDMVNINYTHVVCPDPETAKVRMVPFTVSFSCGIEDNTWANPLAVQLCSTVIELIDRVALLDARRPTTVCANKDKKPPPSTTSCSEDSNQRVLASSSANLLTANSNSDSLGSRGPSLLVRAPTAATRVTCPMIGHLFCEEKRAKRENSSHGTKTTSSSLANCFFHSMSGRSSIVSDTANIRLVRVGIDRGANISIMSANAVTHNIPMHSRVLHENSEVLSSSIGQTLAATLGVALGTTNLPLEDVVIRELRRSIGLILGSDY</sequence>
<feature type="domain" description="PLC-beta PH" evidence="2">
    <location>
        <begin position="306"/>
        <end position="372"/>
    </location>
</feature>
<protein>
    <recommendedName>
        <fullName evidence="2">PLC-beta PH domain-containing protein</fullName>
    </recommendedName>
</protein>